<feature type="compositionally biased region" description="Polar residues" evidence="1">
    <location>
        <begin position="50"/>
        <end position="64"/>
    </location>
</feature>
<feature type="region of interest" description="Disordered" evidence="1">
    <location>
        <begin position="50"/>
        <end position="102"/>
    </location>
</feature>
<sequence length="200" mass="21699">MKKKSKKWKRIMLWSLILFLLIGSSGLAAFNYLANKVLESMSESLFSETADVSASDKPPNSSSTSHEKGQSAISIGTNSEQNNNEVKSGGQAAAQDDRPGVYDSQVTKSKAKAISESVTLSDKAVVTSILMAHLTMHEINQLKALASGGLTVEEKRQARKILLGKLTPKEYDKLSGIAKKYGVSRGKTYSEVVKEEQSTQ</sequence>
<dbReference type="EMBL" id="SUPK01000003">
    <property type="protein sequence ID" value="TJY42752.1"/>
    <property type="molecule type" value="Genomic_DNA"/>
</dbReference>
<dbReference type="AlphaFoldDB" id="A0A4U0FH72"/>
<accession>A0A4U0FH72</accession>
<comment type="caution">
    <text evidence="2">The sequence shown here is derived from an EMBL/GenBank/DDBJ whole genome shotgun (WGS) entry which is preliminary data.</text>
</comment>
<reference evidence="2 3" key="1">
    <citation type="submission" date="2019-04" db="EMBL/GenBank/DDBJ databases">
        <title>Cohnella sp. nov., isolated from soil.</title>
        <authorList>
            <person name="Kim W."/>
        </authorList>
    </citation>
    <scope>NUCLEOTIDE SEQUENCE [LARGE SCALE GENOMIC DNA]</scope>
    <source>
        <strain evidence="2 3">CAU 1483</strain>
    </source>
</reference>
<evidence type="ECO:0000256" key="1">
    <source>
        <dbReference type="SAM" id="MobiDB-lite"/>
    </source>
</evidence>
<keyword evidence="3" id="KW-1185">Reference proteome</keyword>
<gene>
    <name evidence="2" type="ORF">E5161_07885</name>
</gene>
<protein>
    <submittedName>
        <fullName evidence="2">Uncharacterized protein</fullName>
    </submittedName>
</protein>
<dbReference type="Proteomes" id="UP000309673">
    <property type="component" value="Unassembled WGS sequence"/>
</dbReference>
<evidence type="ECO:0000313" key="2">
    <source>
        <dbReference type="EMBL" id="TJY42752.1"/>
    </source>
</evidence>
<evidence type="ECO:0000313" key="3">
    <source>
        <dbReference type="Proteomes" id="UP000309673"/>
    </source>
</evidence>
<organism evidence="2 3">
    <name type="scientific">Cohnella pontilimi</name>
    <dbReference type="NCBI Taxonomy" id="2564100"/>
    <lineage>
        <taxon>Bacteria</taxon>
        <taxon>Bacillati</taxon>
        <taxon>Bacillota</taxon>
        <taxon>Bacilli</taxon>
        <taxon>Bacillales</taxon>
        <taxon>Paenibacillaceae</taxon>
        <taxon>Cohnella</taxon>
    </lineage>
</organism>
<name>A0A4U0FH72_9BACL</name>
<dbReference type="RefSeq" id="WP_136777171.1">
    <property type="nucleotide sequence ID" value="NZ_SUPK01000003.1"/>
</dbReference>
<proteinExistence type="predicted"/>
<feature type="compositionally biased region" description="Polar residues" evidence="1">
    <location>
        <begin position="71"/>
        <end position="86"/>
    </location>
</feature>
<dbReference type="OrthoDB" id="2666791at2"/>